<keyword evidence="4" id="KW-1185">Reference proteome</keyword>
<dbReference type="PANTHER" id="PTHR47197">
    <property type="entry name" value="PROTEIN NIRF"/>
    <property type="match status" value="1"/>
</dbReference>
<dbReference type="PROSITE" id="PS50093">
    <property type="entry name" value="PKD"/>
    <property type="match status" value="2"/>
</dbReference>
<dbReference type="SUPFAM" id="SSF63829">
    <property type="entry name" value="Calcium-dependent phosphotriesterase"/>
    <property type="match status" value="1"/>
</dbReference>
<evidence type="ECO:0000259" key="2">
    <source>
        <dbReference type="PROSITE" id="PS50093"/>
    </source>
</evidence>
<evidence type="ECO:0000313" key="3">
    <source>
        <dbReference type="EMBL" id="TDV43164.1"/>
    </source>
</evidence>
<dbReference type="EMBL" id="SOCP01000016">
    <property type="protein sequence ID" value="TDV43164.1"/>
    <property type="molecule type" value="Genomic_DNA"/>
</dbReference>
<name>A0A4R7V3A7_9PSEU</name>
<gene>
    <name evidence="3" type="ORF">CLV71_11698</name>
</gene>
<dbReference type="InterPro" id="IPR022409">
    <property type="entry name" value="PKD/Chitinase_dom"/>
</dbReference>
<dbReference type="PANTHER" id="PTHR47197:SF3">
    <property type="entry name" value="DIHYDRO-HEME D1 DEHYDROGENASE"/>
    <property type="match status" value="1"/>
</dbReference>
<dbReference type="Pfam" id="PF00801">
    <property type="entry name" value="PKD"/>
    <property type="match status" value="1"/>
</dbReference>
<feature type="domain" description="PKD" evidence="2">
    <location>
        <begin position="500"/>
        <end position="581"/>
    </location>
</feature>
<dbReference type="InterPro" id="IPR035986">
    <property type="entry name" value="PKD_dom_sf"/>
</dbReference>
<feature type="region of interest" description="Disordered" evidence="1">
    <location>
        <begin position="517"/>
        <end position="538"/>
    </location>
</feature>
<evidence type="ECO:0000256" key="1">
    <source>
        <dbReference type="SAM" id="MobiDB-lite"/>
    </source>
</evidence>
<dbReference type="InterPro" id="IPR039448">
    <property type="entry name" value="Beta_helix"/>
</dbReference>
<dbReference type="InterPro" id="IPR013783">
    <property type="entry name" value="Ig-like_fold"/>
</dbReference>
<dbReference type="Gene3D" id="2.60.40.10">
    <property type="entry name" value="Immunoglobulins"/>
    <property type="match status" value="2"/>
</dbReference>
<sequence length="951" mass="99648">MRFSFRVGPRLRRATAGIVAVAMVFGIVVSWDSPWDPVPGVRLHAGAAWVASNAIGQLTLLDGASAEVAAGVPLGRSGGALHTAQRGGTGYALDSGRGLVFRIDGATLTFARKRSPVATGHDGLAVFPTPHAFLILDTRRGLLATADPTTLEPRGRPHPLDVETSPEDVVTDPAGRLWMLDNRTGDLVWFADGRRHSRARAATPGASRLAVTDGRPALLDPARRRIQLLDPATGAVTKSVKVDVRADDDVAVSGSPERRRLLISVGSRGRFLSCDLDSGSCSPPVALGDGPMELGRAVEVGDRAFVPDYATGGVSVVDLATSRVVARPRLFDRPVRFDLLTRDGVVFYNDPDSDQAGVIDPDGRGRPISKYRRGELNPKAPGTDVVGEPDDEPPLDAGPDPRSENTVSIAVRPRDHGAVGDEFEFTAVAGGDSGVTSAHWTFGDRTRATGLTVRHRWDRPGTYTVNLSALLRDGEVVTAATRVVVENPNAPPHIVRVDVAPDTPQVGRPVRFSADLTGRPPQRTEWTVTGDRGTETTSHEPRFEHVFDTPGTYTVTLEVGAGAASDAQSKRFTVVPASREVNCGDTIATDAVVTRDLVCPGVALTIAAGDVVLDLGGHTISTDQPRDDRKGIVIGAGRTIRNITVRNGTVSRYPTGIEMTDVQDVTVETVTVSAGTADATPPAVVGEHAEEVRLRGVSVRAYNPFTFDHGSKVVITGSIISGDTGRGVANCGYGSSCSIEGGAIRLYGLGCYSGDLDGFSSSVSITGSDDLSIAYLGPYCDSVTVRDNERVTLLADASARQTYLTGNTMIGREALGLWNSFEVTGNSFSGSETRGIIIFSGDGVVSGNRFAGNGGYGLLVSPIPGDEPLGPLEIVDNVFEGNGFGGDEGAGFDGLRVESAGPGSDITVARNHARNNFRYGINADPGAVTDGGGNTSSGGPENCLGVVCAPG</sequence>
<dbReference type="InterPro" id="IPR051200">
    <property type="entry name" value="Host-pathogen_enzymatic-act"/>
</dbReference>
<comment type="caution">
    <text evidence="3">The sequence shown here is derived from an EMBL/GenBank/DDBJ whole genome shotgun (WGS) entry which is preliminary data.</text>
</comment>
<dbReference type="InterPro" id="IPR015943">
    <property type="entry name" value="WD40/YVTN_repeat-like_dom_sf"/>
</dbReference>
<dbReference type="Gene3D" id="2.160.20.10">
    <property type="entry name" value="Single-stranded right-handed beta-helix, Pectin lyase-like"/>
    <property type="match status" value="1"/>
</dbReference>
<feature type="region of interest" description="Disordered" evidence="1">
    <location>
        <begin position="148"/>
        <end position="168"/>
    </location>
</feature>
<dbReference type="RefSeq" id="WP_133907066.1">
    <property type="nucleotide sequence ID" value="NZ_SOCP01000016.1"/>
</dbReference>
<dbReference type="SUPFAM" id="SSF49299">
    <property type="entry name" value="PKD domain"/>
    <property type="match status" value="2"/>
</dbReference>
<dbReference type="InterPro" id="IPR011045">
    <property type="entry name" value="N2O_reductase_N"/>
</dbReference>
<dbReference type="SUPFAM" id="SSF51126">
    <property type="entry name" value="Pectin lyase-like"/>
    <property type="match status" value="1"/>
</dbReference>
<dbReference type="CDD" id="cd00146">
    <property type="entry name" value="PKD"/>
    <property type="match status" value="1"/>
</dbReference>
<dbReference type="InterPro" id="IPR006626">
    <property type="entry name" value="PbH1"/>
</dbReference>
<accession>A0A4R7V3A7</accession>
<feature type="region of interest" description="Disordered" evidence="1">
    <location>
        <begin position="351"/>
        <end position="405"/>
    </location>
</feature>
<dbReference type="OrthoDB" id="3202743at2"/>
<dbReference type="Pfam" id="PF18911">
    <property type="entry name" value="PKD_4"/>
    <property type="match status" value="1"/>
</dbReference>
<dbReference type="InterPro" id="IPR012334">
    <property type="entry name" value="Pectin_lyas_fold"/>
</dbReference>
<dbReference type="Proteomes" id="UP000294927">
    <property type="component" value="Unassembled WGS sequence"/>
</dbReference>
<dbReference type="SMART" id="SM00710">
    <property type="entry name" value="PbH1"/>
    <property type="match status" value="6"/>
</dbReference>
<dbReference type="InterPro" id="IPR000601">
    <property type="entry name" value="PKD_dom"/>
</dbReference>
<dbReference type="Gene3D" id="2.130.10.10">
    <property type="entry name" value="YVTN repeat-like/Quinoprotein amine dehydrogenase"/>
    <property type="match status" value="1"/>
</dbReference>
<dbReference type="GO" id="GO:0005975">
    <property type="term" value="P:carbohydrate metabolic process"/>
    <property type="evidence" value="ECO:0007669"/>
    <property type="project" value="UniProtKB-ARBA"/>
</dbReference>
<dbReference type="InterPro" id="IPR011050">
    <property type="entry name" value="Pectin_lyase_fold/virulence"/>
</dbReference>
<organism evidence="3 4">
    <name type="scientific">Actinophytocola oryzae</name>
    <dbReference type="NCBI Taxonomy" id="502181"/>
    <lineage>
        <taxon>Bacteria</taxon>
        <taxon>Bacillati</taxon>
        <taxon>Actinomycetota</taxon>
        <taxon>Actinomycetes</taxon>
        <taxon>Pseudonocardiales</taxon>
        <taxon>Pseudonocardiaceae</taxon>
    </lineage>
</organism>
<proteinExistence type="predicted"/>
<dbReference type="SUPFAM" id="SSF50974">
    <property type="entry name" value="Nitrous oxide reductase, N-terminal domain"/>
    <property type="match status" value="1"/>
</dbReference>
<dbReference type="Pfam" id="PF13229">
    <property type="entry name" value="Beta_helix"/>
    <property type="match status" value="1"/>
</dbReference>
<dbReference type="SMART" id="SM00089">
    <property type="entry name" value="PKD"/>
    <property type="match status" value="2"/>
</dbReference>
<feature type="domain" description="PKD" evidence="2">
    <location>
        <begin position="417"/>
        <end position="486"/>
    </location>
</feature>
<reference evidence="3 4" key="1">
    <citation type="submission" date="2019-03" db="EMBL/GenBank/DDBJ databases">
        <title>Genomic Encyclopedia of Archaeal and Bacterial Type Strains, Phase II (KMG-II): from individual species to whole genera.</title>
        <authorList>
            <person name="Goeker M."/>
        </authorList>
    </citation>
    <scope>NUCLEOTIDE SEQUENCE [LARGE SCALE GENOMIC DNA]</scope>
    <source>
        <strain evidence="3 4">DSM 45499</strain>
    </source>
</reference>
<evidence type="ECO:0000313" key="4">
    <source>
        <dbReference type="Proteomes" id="UP000294927"/>
    </source>
</evidence>
<protein>
    <submittedName>
        <fullName evidence="3">PKD domain-containing protein</fullName>
    </submittedName>
</protein>
<dbReference type="AlphaFoldDB" id="A0A4R7V3A7"/>